<feature type="transmembrane region" description="Helical" evidence="1">
    <location>
        <begin position="34"/>
        <end position="64"/>
    </location>
</feature>
<reference evidence="2" key="1">
    <citation type="journal article" date="2015" name="Nature">
        <title>Complex archaea that bridge the gap between prokaryotes and eukaryotes.</title>
        <authorList>
            <person name="Spang A."/>
            <person name="Saw J.H."/>
            <person name="Jorgensen S.L."/>
            <person name="Zaremba-Niedzwiedzka K."/>
            <person name="Martijn J."/>
            <person name="Lind A.E."/>
            <person name="van Eijk R."/>
            <person name="Schleper C."/>
            <person name="Guy L."/>
            <person name="Ettema T.J."/>
        </authorList>
    </citation>
    <scope>NUCLEOTIDE SEQUENCE</scope>
</reference>
<accession>A0A0F9Q5F6</accession>
<evidence type="ECO:0008006" key="3">
    <source>
        <dbReference type="Google" id="ProtNLM"/>
    </source>
</evidence>
<dbReference type="InterPro" id="IPR012427">
    <property type="entry name" value="DUF1622"/>
</dbReference>
<sequence length="140" mass="15712">MENATPTLDGLIALELEGGLLHESFGWLVNLLEAAAALIDLFAIVILLIGAGRFIIGVIVAELVRRGPERVRKTDRERIELGRYILAGLELFIVSDVIHTALSLRFVDLMFLLLLVIIRSITSYFLDRELEQIKQELGRD</sequence>
<dbReference type="EMBL" id="LAZR01001873">
    <property type="protein sequence ID" value="KKN37749.1"/>
    <property type="molecule type" value="Genomic_DNA"/>
</dbReference>
<keyword evidence="1" id="KW-0472">Membrane</keyword>
<keyword evidence="1" id="KW-1133">Transmembrane helix</keyword>
<feature type="transmembrane region" description="Helical" evidence="1">
    <location>
        <begin position="109"/>
        <end position="126"/>
    </location>
</feature>
<proteinExistence type="predicted"/>
<name>A0A0F9Q5F6_9ZZZZ</name>
<dbReference type="PANTHER" id="PTHR38468:SF1">
    <property type="entry name" value="SLL0939 PROTEIN"/>
    <property type="match status" value="1"/>
</dbReference>
<evidence type="ECO:0000256" key="1">
    <source>
        <dbReference type="SAM" id="Phobius"/>
    </source>
</evidence>
<dbReference type="PANTHER" id="PTHR38468">
    <property type="entry name" value="SLL0939 PROTEIN"/>
    <property type="match status" value="1"/>
</dbReference>
<evidence type="ECO:0000313" key="2">
    <source>
        <dbReference type="EMBL" id="KKN37749.1"/>
    </source>
</evidence>
<comment type="caution">
    <text evidence="2">The sequence shown here is derived from an EMBL/GenBank/DDBJ whole genome shotgun (WGS) entry which is preliminary data.</text>
</comment>
<keyword evidence="1" id="KW-0812">Transmembrane</keyword>
<dbReference type="AlphaFoldDB" id="A0A0F9Q5F6"/>
<organism evidence="2">
    <name type="scientific">marine sediment metagenome</name>
    <dbReference type="NCBI Taxonomy" id="412755"/>
    <lineage>
        <taxon>unclassified sequences</taxon>
        <taxon>metagenomes</taxon>
        <taxon>ecological metagenomes</taxon>
    </lineage>
</organism>
<protein>
    <recommendedName>
        <fullName evidence="3">DUF1622 domain-containing protein</fullName>
    </recommendedName>
</protein>
<dbReference type="Pfam" id="PF07784">
    <property type="entry name" value="DUF1622"/>
    <property type="match status" value="1"/>
</dbReference>
<gene>
    <name evidence="2" type="ORF">LCGC14_0760320</name>
</gene>
<feature type="transmembrane region" description="Helical" evidence="1">
    <location>
        <begin position="84"/>
        <end position="103"/>
    </location>
</feature>